<dbReference type="CDD" id="cd14792">
    <property type="entry name" value="GH27"/>
    <property type="match status" value="1"/>
</dbReference>
<evidence type="ECO:0000256" key="2">
    <source>
        <dbReference type="ARBA" id="ARBA00004613"/>
    </source>
</evidence>
<dbReference type="PANTHER" id="PTHR11452:SF75">
    <property type="entry name" value="ALPHA-GALACTOSIDASE MEL1"/>
    <property type="match status" value="1"/>
</dbReference>
<dbReference type="InterPro" id="IPR002241">
    <property type="entry name" value="Glyco_hydro_27"/>
</dbReference>
<feature type="signal peptide" evidence="11">
    <location>
        <begin position="1"/>
        <end position="30"/>
    </location>
</feature>
<dbReference type="GO" id="GO:0005576">
    <property type="term" value="C:extracellular region"/>
    <property type="evidence" value="ECO:0007669"/>
    <property type="project" value="UniProtKB-SubCell"/>
</dbReference>
<dbReference type="PRINTS" id="PR00740">
    <property type="entry name" value="GLHYDRLASE27"/>
</dbReference>
<dbReference type="Gene3D" id="2.60.40.1180">
    <property type="entry name" value="Golgi alpha-mannosidase II"/>
    <property type="match status" value="1"/>
</dbReference>
<dbReference type="AlphaFoldDB" id="A0AAV0BK67"/>
<evidence type="ECO:0000256" key="3">
    <source>
        <dbReference type="ARBA" id="ARBA00009743"/>
    </source>
</evidence>
<keyword evidence="5" id="KW-0964">Secreted</keyword>
<evidence type="ECO:0000256" key="10">
    <source>
        <dbReference type="RuleBase" id="RU361168"/>
    </source>
</evidence>
<dbReference type="GO" id="GO:0004557">
    <property type="term" value="F:alpha-galactosidase activity"/>
    <property type="evidence" value="ECO:0007669"/>
    <property type="project" value="UniProtKB-EC"/>
</dbReference>
<evidence type="ECO:0000256" key="6">
    <source>
        <dbReference type="ARBA" id="ARBA00022729"/>
    </source>
</evidence>
<evidence type="ECO:0000256" key="9">
    <source>
        <dbReference type="ARBA" id="ARBA00023295"/>
    </source>
</evidence>
<dbReference type="Gene3D" id="3.20.20.70">
    <property type="entry name" value="Aldolase class I"/>
    <property type="match status" value="1"/>
</dbReference>
<dbReference type="FunFam" id="3.20.20.70:FF:000202">
    <property type="entry name" value="Alpha-galactosidase"/>
    <property type="match status" value="1"/>
</dbReference>
<dbReference type="InterPro" id="IPR013780">
    <property type="entry name" value="Glyco_hydro_b"/>
</dbReference>
<evidence type="ECO:0000256" key="7">
    <source>
        <dbReference type="ARBA" id="ARBA00022801"/>
    </source>
</evidence>
<dbReference type="Pfam" id="PF16499">
    <property type="entry name" value="Melibiase_2"/>
    <property type="match status" value="1"/>
</dbReference>
<keyword evidence="7 10" id="KW-0378">Hydrolase</keyword>
<dbReference type="PANTHER" id="PTHR11452">
    <property type="entry name" value="ALPHA-GALACTOSIDASE/ALPHA-N-ACETYLGALACTOSAMINIDASE"/>
    <property type="match status" value="1"/>
</dbReference>
<accession>A0AAV0BK67</accession>
<evidence type="ECO:0000256" key="4">
    <source>
        <dbReference type="ARBA" id="ARBA00012755"/>
    </source>
</evidence>
<comment type="similarity">
    <text evidence="3 10">Belongs to the glycosyl hydrolase 27 family.</text>
</comment>
<evidence type="ECO:0000256" key="5">
    <source>
        <dbReference type="ARBA" id="ARBA00022525"/>
    </source>
</evidence>
<keyword evidence="8 10" id="KW-1015">Disulfide bond</keyword>
<dbReference type="GO" id="GO:0005995">
    <property type="term" value="P:melibiose catabolic process"/>
    <property type="evidence" value="ECO:0007669"/>
    <property type="project" value="UniProtKB-ARBA"/>
</dbReference>
<keyword evidence="6 11" id="KW-0732">Signal</keyword>
<comment type="subcellular location">
    <subcellularLocation>
        <location evidence="2">Secreted</location>
    </subcellularLocation>
</comment>
<comment type="caution">
    <text evidence="12">The sequence shown here is derived from an EMBL/GenBank/DDBJ whole genome shotgun (WGS) entry which is preliminary data.</text>
</comment>
<evidence type="ECO:0000256" key="8">
    <source>
        <dbReference type="ARBA" id="ARBA00023157"/>
    </source>
</evidence>
<dbReference type="EC" id="3.2.1.22" evidence="4 10"/>
<protein>
    <recommendedName>
        <fullName evidence="4 10">Alpha-galactosidase</fullName>
        <ecNumber evidence="4 10">3.2.1.22</ecNumber>
    </recommendedName>
    <alternativeName>
        <fullName evidence="10">Melibiase</fullName>
    </alternativeName>
</protein>
<evidence type="ECO:0000313" key="13">
    <source>
        <dbReference type="Proteomes" id="UP001153365"/>
    </source>
</evidence>
<sequence>MGLEQLFRLSESVLLVLALLISTQHPIVLCLNNGLALTPAMGWNTWNRYGCEISEDIIIQSVRAMKKIGLDKIGYQYINIDDCWQAPSRGLKKEPIADPIKFPRGIKYLADEIHSLGFKLGIYSDAGTYTCGKRFGSLGFEEIDAKTYAEWGVDYLKYDNCYNEGQSGTPDLSASRYRRMRDALNSTGRPILYSMCSWGEDAVWNWASTIANSWRISGDITDNFDRYDDRCPCEGSVQPCLLAGYYCSVTNILEKSAGIGQKAGRGGWNDLDNLEVGNGGMTHDEYVTHFSMWALLKSPLILGNDVTSFSPESLSIITNQGIIALNQDPANSAGYRVWKRPDPNGGSNGSGGIQLWRADLVNGSFALAFLNLTPRKVTHSIDLAEFFNGVRDDSQTLLMKKSLRFGFDEVEFVSQSDSIEFREVPIHGIRVLRLNRINY</sequence>
<evidence type="ECO:0000256" key="1">
    <source>
        <dbReference type="ARBA" id="ARBA00001255"/>
    </source>
</evidence>
<evidence type="ECO:0000313" key="12">
    <source>
        <dbReference type="EMBL" id="CAH7686967.1"/>
    </source>
</evidence>
<organism evidence="12 13">
    <name type="scientific">Phakopsora pachyrhizi</name>
    <name type="common">Asian soybean rust disease fungus</name>
    <dbReference type="NCBI Taxonomy" id="170000"/>
    <lineage>
        <taxon>Eukaryota</taxon>
        <taxon>Fungi</taxon>
        <taxon>Dikarya</taxon>
        <taxon>Basidiomycota</taxon>
        <taxon>Pucciniomycotina</taxon>
        <taxon>Pucciniomycetes</taxon>
        <taxon>Pucciniales</taxon>
        <taxon>Phakopsoraceae</taxon>
        <taxon>Phakopsora</taxon>
    </lineage>
</organism>
<dbReference type="PRINTS" id="PR00748">
    <property type="entry name" value="MELIBIASE"/>
</dbReference>
<dbReference type="InterPro" id="IPR013785">
    <property type="entry name" value="Aldolase_TIM"/>
</dbReference>
<evidence type="ECO:0000256" key="11">
    <source>
        <dbReference type="SAM" id="SignalP"/>
    </source>
</evidence>
<proteinExistence type="inferred from homology"/>
<reference evidence="12" key="1">
    <citation type="submission" date="2022-06" db="EMBL/GenBank/DDBJ databases">
        <authorList>
            <consortium name="SYNGENTA / RWTH Aachen University"/>
        </authorList>
    </citation>
    <scope>NUCLEOTIDE SEQUENCE</scope>
</reference>
<keyword evidence="9 10" id="KW-0326">Glycosidase</keyword>
<dbReference type="Proteomes" id="UP001153365">
    <property type="component" value="Unassembled WGS sequence"/>
</dbReference>
<feature type="chain" id="PRO_5043359089" description="Alpha-galactosidase" evidence="11">
    <location>
        <begin position="31"/>
        <end position="439"/>
    </location>
</feature>
<comment type="catalytic activity">
    <reaction evidence="1 10">
        <text>Hydrolysis of terminal, non-reducing alpha-D-galactose residues in alpha-D-galactosides, including galactose oligosaccharides, galactomannans and galactolipids.</text>
        <dbReference type="EC" id="3.2.1.22"/>
    </reaction>
</comment>
<dbReference type="InterPro" id="IPR006215">
    <property type="entry name" value="Glyco_hydro_melibiase"/>
</dbReference>
<dbReference type="InterPro" id="IPR017853">
    <property type="entry name" value="GH"/>
</dbReference>
<dbReference type="SUPFAM" id="SSF51445">
    <property type="entry name" value="(Trans)glycosidases"/>
    <property type="match status" value="1"/>
</dbReference>
<name>A0AAV0BK67_PHAPC</name>
<dbReference type="EMBL" id="CALTRL010005826">
    <property type="protein sequence ID" value="CAH7686967.1"/>
    <property type="molecule type" value="Genomic_DNA"/>
</dbReference>
<keyword evidence="13" id="KW-1185">Reference proteome</keyword>
<gene>
    <name evidence="12" type="ORF">PPACK8108_LOCUS21682</name>
</gene>